<keyword evidence="1" id="KW-0812">Transmembrane</keyword>
<evidence type="ECO:0000313" key="2">
    <source>
        <dbReference type="EMBL" id="MDE8653510.1"/>
    </source>
</evidence>
<reference evidence="2 3" key="1">
    <citation type="submission" date="2023-03" db="EMBL/GenBank/DDBJ databases">
        <title>NovoSphingobium album sp. nov. isolated from polycyclic aromatic hydrocarbons- and heavy-metal polluted soil.</title>
        <authorList>
            <person name="Liu Z."/>
            <person name="Wang K."/>
        </authorList>
    </citation>
    <scope>NUCLEOTIDE SEQUENCE [LARGE SCALE GENOMIC DNA]</scope>
    <source>
        <strain evidence="2 3">H3SJ31-1</strain>
    </source>
</reference>
<accession>A0ABT5WUD4</accession>
<organism evidence="2 3">
    <name type="scientific">Novosphingobium album</name>
    <name type="common">ex Liu et al. 2023</name>
    <dbReference type="NCBI Taxonomy" id="3031130"/>
    <lineage>
        <taxon>Bacteria</taxon>
        <taxon>Pseudomonadati</taxon>
        <taxon>Pseudomonadota</taxon>
        <taxon>Alphaproteobacteria</taxon>
        <taxon>Sphingomonadales</taxon>
        <taxon>Sphingomonadaceae</taxon>
        <taxon>Novosphingobium</taxon>
    </lineage>
</organism>
<evidence type="ECO:0000313" key="3">
    <source>
        <dbReference type="Proteomes" id="UP001216253"/>
    </source>
</evidence>
<dbReference type="EMBL" id="JARESE010000062">
    <property type="protein sequence ID" value="MDE8653510.1"/>
    <property type="molecule type" value="Genomic_DNA"/>
</dbReference>
<dbReference type="RefSeq" id="WP_275229590.1">
    <property type="nucleotide sequence ID" value="NZ_JARESE010000062.1"/>
</dbReference>
<keyword evidence="1" id="KW-1133">Transmembrane helix</keyword>
<evidence type="ECO:0000256" key="1">
    <source>
        <dbReference type="SAM" id="Phobius"/>
    </source>
</evidence>
<feature type="transmembrane region" description="Helical" evidence="1">
    <location>
        <begin position="24"/>
        <end position="44"/>
    </location>
</feature>
<keyword evidence="3" id="KW-1185">Reference proteome</keyword>
<keyword evidence="1" id="KW-0472">Membrane</keyword>
<name>A0ABT5WUD4_9SPHN</name>
<evidence type="ECO:0008006" key="4">
    <source>
        <dbReference type="Google" id="ProtNLM"/>
    </source>
</evidence>
<dbReference type="Proteomes" id="UP001216253">
    <property type="component" value="Unassembled WGS sequence"/>
</dbReference>
<protein>
    <recommendedName>
        <fullName evidence="4">SLATT domain-containing protein</fullName>
    </recommendedName>
</protein>
<proteinExistence type="predicted"/>
<comment type="caution">
    <text evidence="2">The sequence shown here is derived from an EMBL/GenBank/DDBJ whole genome shotgun (WGS) entry which is preliminary data.</text>
</comment>
<sequence>MLEILATSAEEARESANFASFLDMGANFAAIAGMIGLIIAWVSYKHSVSLAMTSSMNALFRDYLRLEYDSLSDARADGALSDEAVKVLHSYKMWVMEEIFLWNDRRWRRWFVRSTIPCGVRFDQRFREMINWDATIIFHINNRQAVCADELVESRSCYSPGFIAFCVEWQGKEPSDYENQMRSFNAARREARARWLRAGSTPFDISSP</sequence>
<gene>
    <name evidence="2" type="ORF">PYV00_17565</name>
</gene>